<keyword evidence="8" id="KW-1185">Reference proteome</keyword>
<accession>A0A4Y7RJI0</accession>
<evidence type="ECO:0000256" key="2">
    <source>
        <dbReference type="ARBA" id="ARBA00010671"/>
    </source>
</evidence>
<gene>
    <name evidence="7" type="primary">speA_1</name>
    <name evidence="7" type="ORF">Psch_02050</name>
</gene>
<dbReference type="Pfam" id="PF03711">
    <property type="entry name" value="OKR_DC_1_C"/>
    <property type="match status" value="1"/>
</dbReference>
<keyword evidence="3" id="KW-0210">Decarboxylase</keyword>
<evidence type="ECO:0000256" key="5">
    <source>
        <dbReference type="ARBA" id="ARBA00023239"/>
    </source>
</evidence>
<dbReference type="AlphaFoldDB" id="A0A4Y7RJI0"/>
<keyword evidence="5 7" id="KW-0456">Lyase</keyword>
<evidence type="ECO:0000256" key="3">
    <source>
        <dbReference type="ARBA" id="ARBA00022793"/>
    </source>
</evidence>
<evidence type="ECO:0000256" key="1">
    <source>
        <dbReference type="ARBA" id="ARBA00001933"/>
    </source>
</evidence>
<comment type="cofactor">
    <cofactor evidence="1">
        <name>pyridoxal 5'-phosphate</name>
        <dbReference type="ChEBI" id="CHEBI:597326"/>
    </cofactor>
</comment>
<evidence type="ECO:0000259" key="6">
    <source>
        <dbReference type="PROSITE" id="PS00703"/>
    </source>
</evidence>
<dbReference type="InterPro" id="IPR015421">
    <property type="entry name" value="PyrdxlP-dep_Trfase_major"/>
</dbReference>
<reference evidence="7 8" key="1">
    <citation type="journal article" date="2018" name="Environ. Microbiol.">
        <title>Novel energy conservation strategies and behaviour of Pelotomaculum schinkii driving syntrophic propionate catabolism.</title>
        <authorList>
            <person name="Hidalgo-Ahumada C.A.P."/>
            <person name="Nobu M.K."/>
            <person name="Narihiro T."/>
            <person name="Tamaki H."/>
            <person name="Liu W.T."/>
            <person name="Kamagata Y."/>
            <person name="Stams A.J.M."/>
            <person name="Imachi H."/>
            <person name="Sousa D.Z."/>
        </authorList>
    </citation>
    <scope>NUCLEOTIDE SEQUENCE [LARGE SCALE GENOMIC DNA]</scope>
    <source>
        <strain evidence="7 8">HH</strain>
    </source>
</reference>
<comment type="caution">
    <text evidence="7">The sequence shown here is derived from an EMBL/GenBank/DDBJ whole genome shotgun (WGS) entry which is preliminary data.</text>
</comment>
<dbReference type="InterPro" id="IPR015424">
    <property type="entry name" value="PyrdxlP-dep_Trfase"/>
</dbReference>
<dbReference type="RefSeq" id="WP_190240077.1">
    <property type="nucleotide sequence ID" value="NZ_QFGA01000001.1"/>
</dbReference>
<dbReference type="SUPFAM" id="SSF55904">
    <property type="entry name" value="Ornithine decarboxylase C-terminal domain"/>
    <property type="match status" value="1"/>
</dbReference>
<dbReference type="Gene3D" id="3.90.100.10">
    <property type="entry name" value="Orn/Lys/Arg decarboxylase, C-terminal domain"/>
    <property type="match status" value="1"/>
</dbReference>
<dbReference type="Gene3D" id="3.40.640.10">
    <property type="entry name" value="Type I PLP-dependent aspartate aminotransferase-like (Major domain)"/>
    <property type="match status" value="1"/>
</dbReference>
<protein>
    <submittedName>
        <fullName evidence="7">Arginine decarboxylase</fullName>
        <ecNumber evidence="7">4.1.1.19</ecNumber>
    </submittedName>
</protein>
<dbReference type="Pfam" id="PF01276">
    <property type="entry name" value="OKR_DC_1"/>
    <property type="match status" value="1"/>
</dbReference>
<dbReference type="InterPro" id="IPR008286">
    <property type="entry name" value="Prn/Lys/Arg_de-COase_C"/>
</dbReference>
<dbReference type="Proteomes" id="UP000298324">
    <property type="component" value="Unassembled WGS sequence"/>
</dbReference>
<dbReference type="PROSITE" id="PS00703">
    <property type="entry name" value="OKR_DC_1"/>
    <property type="match status" value="1"/>
</dbReference>
<keyword evidence="4" id="KW-0663">Pyridoxal phosphate</keyword>
<evidence type="ECO:0000256" key="4">
    <source>
        <dbReference type="ARBA" id="ARBA00022898"/>
    </source>
</evidence>
<proteinExistence type="inferred from homology"/>
<dbReference type="SUPFAM" id="SSF53383">
    <property type="entry name" value="PLP-dependent transferases"/>
    <property type="match status" value="1"/>
</dbReference>
<sequence>MSERQGQAPLFEALCRHNEKNTCNLHIPGHRQGRCIPEGLMSLDNKALFSLDLTELPGLDDLHSPSGPIRLAQELAAGLYGADRSFFLVNGTSAGIHALLVATAGEKQVVVPRNAHRSVLGGLVLAGADPVYVTPELMPEFGLDCGVAPAAIRAALENNPAAAAVLAVSPNYYGVTGDLQGYAEAAHRVDKPLLVDEAHGAHLRFHPALPEDAMACGADAAVQSTHKLGGSLTQSSVLHLQGQRIEQQGVAAALRLLQTTSPSYLLMASLDLARRQLALRGKGLLDQALELAYGLRQRLSIIDGLSVLSPERLPEGSSLDPTRLVISVRRLGLSGYQVQQMLAERYRVYVEMADSAHVVAIVSIGAVRADCEGLARAMEDISFRERKTEPIPFVAPPDSFIVLMKPREAWFAKFRQVPLDEARGRISAETIAVYPPGIPAVNPGEEITVDVINYLTAVRKMALPCHGPADPTLKTISVVVE</sequence>
<dbReference type="GO" id="GO:0008792">
    <property type="term" value="F:arginine decarboxylase activity"/>
    <property type="evidence" value="ECO:0007669"/>
    <property type="project" value="UniProtKB-EC"/>
</dbReference>
<dbReference type="InterPro" id="IPR000310">
    <property type="entry name" value="Orn/Lys/Arg_deCO2ase_major_dom"/>
</dbReference>
<organism evidence="7 8">
    <name type="scientific">Pelotomaculum schinkii</name>
    <dbReference type="NCBI Taxonomy" id="78350"/>
    <lineage>
        <taxon>Bacteria</taxon>
        <taxon>Bacillati</taxon>
        <taxon>Bacillota</taxon>
        <taxon>Clostridia</taxon>
        <taxon>Eubacteriales</taxon>
        <taxon>Desulfotomaculaceae</taxon>
        <taxon>Pelotomaculum</taxon>
    </lineage>
</organism>
<comment type="similarity">
    <text evidence="2">Belongs to the Orn/Lys/Arg decarboxylase class-I family.</text>
</comment>
<evidence type="ECO:0000313" key="8">
    <source>
        <dbReference type="Proteomes" id="UP000298324"/>
    </source>
</evidence>
<name>A0A4Y7RJI0_9FIRM</name>
<dbReference type="EMBL" id="QFGA01000001">
    <property type="protein sequence ID" value="TEB08487.1"/>
    <property type="molecule type" value="Genomic_DNA"/>
</dbReference>
<evidence type="ECO:0000313" key="7">
    <source>
        <dbReference type="EMBL" id="TEB08487.1"/>
    </source>
</evidence>
<dbReference type="InterPro" id="IPR036633">
    <property type="entry name" value="Prn/Lys/Arg_de-COase_C_sf"/>
</dbReference>
<dbReference type="InterPro" id="IPR052357">
    <property type="entry name" value="Orn_Lys_Arg_decarboxylase-I"/>
</dbReference>
<dbReference type="PANTHER" id="PTHR43277">
    <property type="entry name" value="ARGININE DECARBOXYLASE"/>
    <property type="match status" value="1"/>
</dbReference>
<dbReference type="PANTHER" id="PTHR43277:SF4">
    <property type="entry name" value="ARGININE DECARBOXYLASE"/>
    <property type="match status" value="1"/>
</dbReference>
<dbReference type="EC" id="4.1.1.19" evidence="7"/>
<feature type="domain" description="Orn/Lys/Arg decarboxylases family 1 pyridoxal-P attachment site" evidence="6">
    <location>
        <begin position="222"/>
        <end position="236"/>
    </location>
</feature>